<reference evidence="2" key="1">
    <citation type="submission" date="2016-04" db="EMBL/GenBank/DDBJ databases">
        <title>Cephalotus genome sequencing.</title>
        <authorList>
            <person name="Fukushima K."/>
            <person name="Hasebe M."/>
            <person name="Fang X."/>
        </authorList>
    </citation>
    <scope>NUCLEOTIDE SEQUENCE [LARGE SCALE GENOMIC DNA]</scope>
    <source>
        <strain evidence="2">cv. St1</strain>
    </source>
</reference>
<evidence type="ECO:0000313" key="1">
    <source>
        <dbReference type="EMBL" id="GAV79858.1"/>
    </source>
</evidence>
<accession>A0A1Q3CIB7</accession>
<evidence type="ECO:0000313" key="2">
    <source>
        <dbReference type="Proteomes" id="UP000187406"/>
    </source>
</evidence>
<protein>
    <submittedName>
        <fullName evidence="1">Uncharacterized protein</fullName>
    </submittedName>
</protein>
<dbReference type="InParanoid" id="A0A1Q3CIB7"/>
<sequence length="118" mass="13615">MRSKSSYPNITTVDFIDIPYTAIHHDASPSIILSLYHRVATQYCTPQTASAVHNKNSAVTLLLKEITNQDIVFKYFEGDYRPREDWATAIYLEIWLEGAKFTTHNQLWVRITNFSSCN</sequence>
<gene>
    <name evidence="1" type="ORF">CFOL_v3_23321</name>
</gene>
<comment type="caution">
    <text evidence="1">The sequence shown here is derived from an EMBL/GenBank/DDBJ whole genome shotgun (WGS) entry which is preliminary data.</text>
</comment>
<proteinExistence type="predicted"/>
<dbReference type="Proteomes" id="UP000187406">
    <property type="component" value="Unassembled WGS sequence"/>
</dbReference>
<name>A0A1Q3CIB7_CEPFO</name>
<dbReference type="AlphaFoldDB" id="A0A1Q3CIB7"/>
<keyword evidence="2" id="KW-1185">Reference proteome</keyword>
<dbReference type="EMBL" id="BDDD01002059">
    <property type="protein sequence ID" value="GAV79858.1"/>
    <property type="molecule type" value="Genomic_DNA"/>
</dbReference>
<organism evidence="1 2">
    <name type="scientific">Cephalotus follicularis</name>
    <name type="common">Albany pitcher plant</name>
    <dbReference type="NCBI Taxonomy" id="3775"/>
    <lineage>
        <taxon>Eukaryota</taxon>
        <taxon>Viridiplantae</taxon>
        <taxon>Streptophyta</taxon>
        <taxon>Embryophyta</taxon>
        <taxon>Tracheophyta</taxon>
        <taxon>Spermatophyta</taxon>
        <taxon>Magnoliopsida</taxon>
        <taxon>eudicotyledons</taxon>
        <taxon>Gunneridae</taxon>
        <taxon>Pentapetalae</taxon>
        <taxon>rosids</taxon>
        <taxon>fabids</taxon>
        <taxon>Oxalidales</taxon>
        <taxon>Cephalotaceae</taxon>
        <taxon>Cephalotus</taxon>
    </lineage>
</organism>